<name>A0A8S3WGS3_PARAO</name>
<accession>A0A8S3WGS3</accession>
<proteinExistence type="predicted"/>
<sequence length="169" mass="19254">MILMISLCANFTQNKFSLMSKDNKNTWICHACRVKIPKHDNTNTPVRISTSKPSNTSPAPPGSDHSNVTMRYKSRQGVPDNQISGSSSQNTSLWDSQLEGKHVSTMNNLSMEEIRGIVKDEFNIAFSHFETNLLKNMEIKNNELIERVEQLTTSLNFFEIKYEEIRADV</sequence>
<evidence type="ECO:0000313" key="4">
    <source>
        <dbReference type="Proteomes" id="UP000691718"/>
    </source>
</evidence>
<dbReference type="OrthoDB" id="7488809at2759"/>
<comment type="caution">
    <text evidence="3">The sequence shown here is derived from an EMBL/GenBank/DDBJ whole genome shotgun (WGS) entry which is preliminary data.</text>
</comment>
<reference evidence="3" key="1">
    <citation type="submission" date="2021-04" db="EMBL/GenBank/DDBJ databases">
        <authorList>
            <person name="Tunstrom K."/>
        </authorList>
    </citation>
    <scope>NUCLEOTIDE SEQUENCE</scope>
</reference>
<keyword evidence="4" id="KW-1185">Reference proteome</keyword>
<keyword evidence="1" id="KW-0175">Coiled coil</keyword>
<evidence type="ECO:0000313" key="3">
    <source>
        <dbReference type="EMBL" id="CAG4958000.1"/>
    </source>
</evidence>
<gene>
    <name evidence="3" type="ORF">PAPOLLO_LOCUS5875</name>
</gene>
<feature type="region of interest" description="Disordered" evidence="2">
    <location>
        <begin position="40"/>
        <end position="68"/>
    </location>
</feature>
<organism evidence="3 4">
    <name type="scientific">Parnassius apollo</name>
    <name type="common">Apollo butterfly</name>
    <name type="synonym">Papilio apollo</name>
    <dbReference type="NCBI Taxonomy" id="110799"/>
    <lineage>
        <taxon>Eukaryota</taxon>
        <taxon>Metazoa</taxon>
        <taxon>Ecdysozoa</taxon>
        <taxon>Arthropoda</taxon>
        <taxon>Hexapoda</taxon>
        <taxon>Insecta</taxon>
        <taxon>Pterygota</taxon>
        <taxon>Neoptera</taxon>
        <taxon>Endopterygota</taxon>
        <taxon>Lepidoptera</taxon>
        <taxon>Glossata</taxon>
        <taxon>Ditrysia</taxon>
        <taxon>Papilionoidea</taxon>
        <taxon>Papilionidae</taxon>
        <taxon>Parnassiinae</taxon>
        <taxon>Parnassini</taxon>
        <taxon>Parnassius</taxon>
        <taxon>Parnassius</taxon>
    </lineage>
</organism>
<protein>
    <submittedName>
        <fullName evidence="3">(apollo) hypothetical protein</fullName>
    </submittedName>
</protein>
<evidence type="ECO:0000256" key="2">
    <source>
        <dbReference type="SAM" id="MobiDB-lite"/>
    </source>
</evidence>
<feature type="coiled-coil region" evidence="1">
    <location>
        <begin position="134"/>
        <end position="161"/>
    </location>
</feature>
<evidence type="ECO:0000256" key="1">
    <source>
        <dbReference type="SAM" id="Coils"/>
    </source>
</evidence>
<dbReference type="Proteomes" id="UP000691718">
    <property type="component" value="Unassembled WGS sequence"/>
</dbReference>
<dbReference type="EMBL" id="CAJQZP010000359">
    <property type="protein sequence ID" value="CAG4958000.1"/>
    <property type="molecule type" value="Genomic_DNA"/>
</dbReference>
<dbReference type="AlphaFoldDB" id="A0A8S3WGS3"/>
<feature type="compositionally biased region" description="Polar residues" evidence="2">
    <location>
        <begin position="42"/>
        <end position="57"/>
    </location>
</feature>